<sequence>MSNKKSVIKVGYLLSYDYSYIFTSLEHIYEYADHIVISYDANHKTWAGNEIHIPENVFIDIKKLDTENKIVLYKDAFYIDGMQPMDLETRQRNMMAEKMGAGGWHIQMDGDEYAYDFRMLTQFLRKNKYLLRKPAKTPINFQVNFVTLFKQNNEGYFVIVPFEEKCMLITNTPKYAYARNTNIGRILPLDYYLIHQSWARNEDEISEKINNWGHKNDFDTSEFFDKWKEIDSDNYKNFADFHPLYKTLWKELSFFPSKNINDFISSFSKKHIQKKQYLKLSLTKKIKLYIRSLF</sequence>
<organism evidence="1 2">
    <name type="scientific">Epilithonimonas hungarica</name>
    <dbReference type="NCBI Taxonomy" id="454006"/>
    <lineage>
        <taxon>Bacteria</taxon>
        <taxon>Pseudomonadati</taxon>
        <taxon>Bacteroidota</taxon>
        <taxon>Flavobacteriia</taxon>
        <taxon>Flavobacteriales</taxon>
        <taxon>Weeksellaceae</taxon>
        <taxon>Chryseobacterium group</taxon>
        <taxon>Epilithonimonas</taxon>
    </lineage>
</organism>
<evidence type="ECO:0000313" key="2">
    <source>
        <dbReference type="Proteomes" id="UP000199203"/>
    </source>
</evidence>
<dbReference type="EMBL" id="FNBH01000005">
    <property type="protein sequence ID" value="SDG59192.1"/>
    <property type="molecule type" value="Genomic_DNA"/>
</dbReference>
<dbReference type="RefSeq" id="WP_089874969.1">
    <property type="nucleotide sequence ID" value="NZ_FNBH01000005.1"/>
</dbReference>
<evidence type="ECO:0000313" key="1">
    <source>
        <dbReference type="EMBL" id="SDG59192.1"/>
    </source>
</evidence>
<accession>A0A1G7VH81</accession>
<name>A0A1G7VH81_9FLAO</name>
<dbReference type="AlphaFoldDB" id="A0A1G7VH81"/>
<proteinExistence type="predicted"/>
<dbReference type="STRING" id="454006.SAMN05421825_3634"/>
<gene>
    <name evidence="1" type="ORF">SAMN05421825_3634</name>
</gene>
<protein>
    <submittedName>
        <fullName evidence="1">Uncharacterized protein</fullName>
    </submittedName>
</protein>
<dbReference type="Proteomes" id="UP000199203">
    <property type="component" value="Unassembled WGS sequence"/>
</dbReference>
<dbReference type="OrthoDB" id="745987at2"/>
<keyword evidence="2" id="KW-1185">Reference proteome</keyword>
<reference evidence="2" key="1">
    <citation type="submission" date="2016-10" db="EMBL/GenBank/DDBJ databases">
        <authorList>
            <person name="Varghese N."/>
            <person name="Submissions S."/>
        </authorList>
    </citation>
    <scope>NUCLEOTIDE SEQUENCE [LARGE SCALE GENOMIC DNA]</scope>
    <source>
        <strain evidence="2">DSM 19684</strain>
    </source>
</reference>